<reference evidence="6 7" key="1">
    <citation type="submission" date="2021-06" db="EMBL/GenBank/DDBJ databases">
        <title>Caerostris darwini draft genome.</title>
        <authorList>
            <person name="Kono N."/>
            <person name="Arakawa K."/>
        </authorList>
    </citation>
    <scope>NUCLEOTIDE SEQUENCE [LARGE SCALE GENOMIC DNA]</scope>
</reference>
<evidence type="ECO:0000256" key="1">
    <source>
        <dbReference type="ARBA" id="ARBA00022670"/>
    </source>
</evidence>
<feature type="compositionally biased region" description="Basic and acidic residues" evidence="4">
    <location>
        <begin position="522"/>
        <end position="535"/>
    </location>
</feature>
<evidence type="ECO:0000256" key="2">
    <source>
        <dbReference type="ARBA" id="ARBA00022786"/>
    </source>
</evidence>
<accession>A0AAV4N7B8</accession>
<organism evidence="6 7">
    <name type="scientific">Caerostris darwini</name>
    <dbReference type="NCBI Taxonomy" id="1538125"/>
    <lineage>
        <taxon>Eukaryota</taxon>
        <taxon>Metazoa</taxon>
        <taxon>Ecdysozoa</taxon>
        <taxon>Arthropoda</taxon>
        <taxon>Chelicerata</taxon>
        <taxon>Arachnida</taxon>
        <taxon>Araneae</taxon>
        <taxon>Araneomorphae</taxon>
        <taxon>Entelegynae</taxon>
        <taxon>Araneoidea</taxon>
        <taxon>Araneidae</taxon>
        <taxon>Caerostris</taxon>
    </lineage>
</organism>
<protein>
    <submittedName>
        <fullName evidence="6">Ubiquitin carboxyl-terminal hydrolase 34</fullName>
    </submittedName>
</protein>
<name>A0AAV4N7B8_9ARAC</name>
<feature type="region of interest" description="Disordered" evidence="4">
    <location>
        <begin position="88"/>
        <end position="128"/>
    </location>
</feature>
<feature type="compositionally biased region" description="Low complexity" evidence="4">
    <location>
        <begin position="510"/>
        <end position="519"/>
    </location>
</feature>
<dbReference type="Pfam" id="PF25010">
    <property type="entry name" value="ARM_UBP24_USP9X-Y"/>
    <property type="match status" value="1"/>
</dbReference>
<evidence type="ECO:0000313" key="7">
    <source>
        <dbReference type="Proteomes" id="UP001054837"/>
    </source>
</evidence>
<keyword evidence="7" id="KW-1185">Reference proteome</keyword>
<dbReference type="GO" id="GO:0008233">
    <property type="term" value="F:peptidase activity"/>
    <property type="evidence" value="ECO:0007669"/>
    <property type="project" value="UniProtKB-KW"/>
</dbReference>
<evidence type="ECO:0000259" key="5">
    <source>
        <dbReference type="Pfam" id="PF25010"/>
    </source>
</evidence>
<feature type="compositionally biased region" description="Polar residues" evidence="4">
    <location>
        <begin position="88"/>
        <end position="98"/>
    </location>
</feature>
<dbReference type="InterPro" id="IPR056850">
    <property type="entry name" value="ARM_UBP34_24_USP9X_Y"/>
</dbReference>
<feature type="region of interest" description="Disordered" evidence="4">
    <location>
        <begin position="503"/>
        <end position="568"/>
    </location>
</feature>
<feature type="compositionally biased region" description="Basic and acidic residues" evidence="4">
    <location>
        <begin position="544"/>
        <end position="557"/>
    </location>
</feature>
<proteinExistence type="predicted"/>
<gene>
    <name evidence="6" type="primary">Usp34</name>
    <name evidence="6" type="ORF">CDAR_488711</name>
</gene>
<evidence type="ECO:0000313" key="6">
    <source>
        <dbReference type="EMBL" id="GIX80710.1"/>
    </source>
</evidence>
<keyword evidence="3 6" id="KW-0378">Hydrolase</keyword>
<feature type="domain" description="UBP34/UBP24/USP9X/USP9Y-like ARM repeat region" evidence="5">
    <location>
        <begin position="298"/>
        <end position="447"/>
    </location>
</feature>
<dbReference type="Proteomes" id="UP001054837">
    <property type="component" value="Unassembled WGS sequence"/>
</dbReference>
<dbReference type="EMBL" id="BPLQ01001320">
    <property type="protein sequence ID" value="GIX80710.1"/>
    <property type="molecule type" value="Genomic_DNA"/>
</dbReference>
<keyword evidence="2" id="KW-0833">Ubl conjugation pathway</keyword>
<comment type="caution">
    <text evidence="6">The sequence shown here is derived from an EMBL/GenBank/DDBJ whole genome shotgun (WGS) entry which is preliminary data.</text>
</comment>
<dbReference type="GO" id="GO:0006508">
    <property type="term" value="P:proteolysis"/>
    <property type="evidence" value="ECO:0007669"/>
    <property type="project" value="UniProtKB-KW"/>
</dbReference>
<sequence>MCDICTDVIELLQRYENEIKKGELRYLYRQEMNTICAYIQTWIQRQCTCCFKDPKNFDRFNAVVQGLSLSIIEVLQQIANDTKVLKNDQSSSIGSTKANESRKNASDSESKEKDSKEKEKINNCSSKETEKELSESNVCTKKDFAAEDWSLWSSEDKEKVICIFSKVFLLNFPLYVAFKHSLQSKMDEMEIPVYLLRNVCFFCDKGGIKLLISCFQDSDPDILPLTLAHAMTTIMSNLKLWMNIGSLMQQLVQLRSCMVKYLCQVKDSHIRAVGHRNMFEFMWTAVKDPLDGHATFDKEGLDLAFKYFSSSTLTMRLAGISQINNHINVYNELCHSESLVEAESIGNSLANWLIENKIIECIFGPNLHVELIKQSHIILNFLAMEGRITNEHIDAVWSSAQLKHCSRQVLDLLPPLIKNLEVAPVLHLYKLLCSVETKEQTEQTLLLASALIKFIWSNGGNTPAGMIVSEIGDHSNAHSPFSVLMKGSLPMGATGSDLPALIRKREPSSSERSVSIEASNSEDERGDVQHVHIASELDSSQISDRPRSSMEGSEHTGESPSSSPCDVEQHKQLLEHAQRKRNSSQRHQNGILVVKKAELSSVSDDSMHSDSDADECSEEPLIDMPIGKTQLQENSDDSGRECNKPCNMWNRKMIRRNRGEIHSKKTSSYQKKRQLLQ</sequence>
<keyword evidence="1" id="KW-0645">Protease</keyword>
<evidence type="ECO:0000256" key="4">
    <source>
        <dbReference type="SAM" id="MobiDB-lite"/>
    </source>
</evidence>
<dbReference type="AlphaFoldDB" id="A0AAV4N7B8"/>
<feature type="compositionally biased region" description="Acidic residues" evidence="4">
    <location>
        <begin position="612"/>
        <end position="621"/>
    </location>
</feature>
<feature type="compositionally biased region" description="Basic and acidic residues" evidence="4">
    <location>
        <begin position="99"/>
        <end position="128"/>
    </location>
</feature>
<evidence type="ECO:0000256" key="3">
    <source>
        <dbReference type="ARBA" id="ARBA00022801"/>
    </source>
</evidence>
<feature type="region of interest" description="Disordered" evidence="4">
    <location>
        <begin position="600"/>
        <end position="677"/>
    </location>
</feature>